<evidence type="ECO:0000256" key="1">
    <source>
        <dbReference type="ARBA" id="ARBA00023125"/>
    </source>
</evidence>
<dbReference type="Gene3D" id="3.40.50.2300">
    <property type="match status" value="1"/>
</dbReference>
<dbReference type="InterPro" id="IPR036388">
    <property type="entry name" value="WH-like_DNA-bd_sf"/>
</dbReference>
<dbReference type="CDD" id="cd17574">
    <property type="entry name" value="REC_OmpR"/>
    <property type="match status" value="1"/>
</dbReference>
<evidence type="ECO:0000256" key="3">
    <source>
        <dbReference type="PROSITE-ProRule" id="PRU01091"/>
    </source>
</evidence>
<protein>
    <recommendedName>
        <fullName evidence="7">DNA-binding response regulator</fullName>
    </recommendedName>
</protein>
<dbReference type="PANTHER" id="PTHR48111">
    <property type="entry name" value="REGULATOR OF RPOS"/>
    <property type="match status" value="1"/>
</dbReference>
<dbReference type="InterPro" id="IPR001789">
    <property type="entry name" value="Sig_transdc_resp-reg_receiver"/>
</dbReference>
<comment type="caution">
    <text evidence="6">The sequence shown here is derived from an EMBL/GenBank/DDBJ whole genome shotgun (WGS) entry which is preliminary data.</text>
</comment>
<dbReference type="SMART" id="SM00448">
    <property type="entry name" value="REC"/>
    <property type="match status" value="1"/>
</dbReference>
<dbReference type="EMBL" id="AGDY01000004">
    <property type="protein sequence ID" value="EMB23894.1"/>
    <property type="molecule type" value="Genomic_DNA"/>
</dbReference>
<dbReference type="Gene3D" id="1.10.10.10">
    <property type="entry name" value="Winged helix-like DNA-binding domain superfamily/Winged helix DNA-binding domain"/>
    <property type="match status" value="1"/>
</dbReference>
<dbReference type="Proteomes" id="UP000011701">
    <property type="component" value="Chromosome"/>
</dbReference>
<dbReference type="Gene3D" id="6.10.250.690">
    <property type="match status" value="1"/>
</dbReference>
<dbReference type="GO" id="GO:0005829">
    <property type="term" value="C:cytosol"/>
    <property type="evidence" value="ECO:0007669"/>
    <property type="project" value="TreeGrafter"/>
</dbReference>
<dbReference type="GO" id="GO:0000976">
    <property type="term" value="F:transcription cis-regulatory region binding"/>
    <property type="evidence" value="ECO:0007669"/>
    <property type="project" value="TreeGrafter"/>
</dbReference>
<dbReference type="InterPro" id="IPR011006">
    <property type="entry name" value="CheY-like_superfamily"/>
</dbReference>
<proteinExistence type="predicted"/>
<evidence type="ECO:0000313" key="6">
    <source>
        <dbReference type="EMBL" id="EMB23894.1"/>
    </source>
</evidence>
<dbReference type="GO" id="GO:0032993">
    <property type="term" value="C:protein-DNA complex"/>
    <property type="evidence" value="ECO:0007669"/>
    <property type="project" value="TreeGrafter"/>
</dbReference>
<dbReference type="InterPro" id="IPR001867">
    <property type="entry name" value="OmpR/PhoB-type_DNA-bd"/>
</dbReference>
<dbReference type="Pfam" id="PF00486">
    <property type="entry name" value="Trans_reg_C"/>
    <property type="match status" value="1"/>
</dbReference>
<gene>
    <name evidence="6" type="ORF">HMPREF9723_01032</name>
</gene>
<dbReference type="PATRIC" id="fig|999434.4.peg.1073"/>
<feature type="modified residue" description="4-aspartylphosphate" evidence="2">
    <location>
        <position position="55"/>
    </location>
</feature>
<feature type="DNA-binding region" description="OmpR/PhoB-type" evidence="3">
    <location>
        <begin position="127"/>
        <end position="222"/>
    </location>
</feature>
<reference evidence="6" key="1">
    <citation type="submission" date="2012-01" db="EMBL/GenBank/DDBJ databases">
        <title>The Genome Sequence of Treponema denticola OTK.</title>
        <authorList>
            <consortium name="The Broad Institute Genome Sequencing Platform"/>
            <person name="Earl A."/>
            <person name="Ward D."/>
            <person name="Feldgarden M."/>
            <person name="Gevers D."/>
            <person name="Blanton J.M."/>
            <person name="Fenno C.J."/>
            <person name="Baranova O.V."/>
            <person name="Mathney J."/>
            <person name="Dewhirst F.E."/>
            <person name="Izard J."/>
            <person name="Young S.K."/>
            <person name="Zeng Q."/>
            <person name="Gargeya S."/>
            <person name="Fitzgerald M."/>
            <person name="Haas B."/>
            <person name="Abouelleil A."/>
            <person name="Alvarado L."/>
            <person name="Arachchi H.M."/>
            <person name="Berlin A."/>
            <person name="Chapman S.B."/>
            <person name="Gearin G."/>
            <person name="Goldberg J."/>
            <person name="Griggs A."/>
            <person name="Gujja S."/>
            <person name="Hansen M."/>
            <person name="Heiman D."/>
            <person name="Howarth C."/>
            <person name="Larimer J."/>
            <person name="Lui A."/>
            <person name="MacDonald P.J.P."/>
            <person name="McCowen C."/>
            <person name="Montmayeur A."/>
            <person name="Murphy C."/>
            <person name="Neiman D."/>
            <person name="Pearson M."/>
            <person name="Priest M."/>
            <person name="Roberts A."/>
            <person name="Saif S."/>
            <person name="Shea T."/>
            <person name="Sisk P."/>
            <person name="Stolte C."/>
            <person name="Sykes S."/>
            <person name="Wortman J."/>
            <person name="Nusbaum C."/>
            <person name="Birren B."/>
        </authorList>
    </citation>
    <scope>NUCLEOTIDE SEQUENCE [LARGE SCALE GENOMIC DNA]</scope>
    <source>
        <strain evidence="6">OTK</strain>
    </source>
</reference>
<dbReference type="RefSeq" id="WP_002691592.1">
    <property type="nucleotide sequence ID" value="NZ_CM001797.1"/>
</dbReference>
<organism evidence="6">
    <name type="scientific">Treponema denticola OTK</name>
    <dbReference type="NCBI Taxonomy" id="999434"/>
    <lineage>
        <taxon>Bacteria</taxon>
        <taxon>Pseudomonadati</taxon>
        <taxon>Spirochaetota</taxon>
        <taxon>Spirochaetia</taxon>
        <taxon>Spirochaetales</taxon>
        <taxon>Treponemataceae</taxon>
        <taxon>Treponema</taxon>
    </lineage>
</organism>
<keyword evidence="2" id="KW-0597">Phosphoprotein</keyword>
<evidence type="ECO:0000259" key="5">
    <source>
        <dbReference type="PROSITE" id="PS51755"/>
    </source>
</evidence>
<dbReference type="SUPFAM" id="SSF52172">
    <property type="entry name" value="CheY-like"/>
    <property type="match status" value="1"/>
</dbReference>
<dbReference type="PROSITE" id="PS50110">
    <property type="entry name" value="RESPONSE_REGULATORY"/>
    <property type="match status" value="1"/>
</dbReference>
<dbReference type="HOGENOM" id="CLU_000445_30_3_12"/>
<evidence type="ECO:0008006" key="7">
    <source>
        <dbReference type="Google" id="ProtNLM"/>
    </source>
</evidence>
<feature type="domain" description="Response regulatory" evidence="4">
    <location>
        <begin position="7"/>
        <end position="119"/>
    </location>
</feature>
<keyword evidence="1 3" id="KW-0238">DNA-binding</keyword>
<dbReference type="PROSITE" id="PS51755">
    <property type="entry name" value="OMPR_PHOB"/>
    <property type="match status" value="1"/>
</dbReference>
<name>A0A0F6MRH1_TREDN</name>
<dbReference type="Pfam" id="PF00072">
    <property type="entry name" value="Response_reg"/>
    <property type="match status" value="1"/>
</dbReference>
<dbReference type="CDD" id="cd00383">
    <property type="entry name" value="trans_reg_C"/>
    <property type="match status" value="1"/>
</dbReference>
<accession>A0A0F6MRH1</accession>
<dbReference type="InterPro" id="IPR039420">
    <property type="entry name" value="WalR-like"/>
</dbReference>
<evidence type="ECO:0000256" key="2">
    <source>
        <dbReference type="PROSITE-ProRule" id="PRU00169"/>
    </source>
</evidence>
<evidence type="ECO:0000259" key="4">
    <source>
        <dbReference type="PROSITE" id="PS50110"/>
    </source>
</evidence>
<dbReference type="GO" id="GO:0006355">
    <property type="term" value="P:regulation of DNA-templated transcription"/>
    <property type="evidence" value="ECO:0007669"/>
    <property type="project" value="InterPro"/>
</dbReference>
<dbReference type="AlphaFoldDB" id="A0A0F6MRH1"/>
<dbReference type="PANTHER" id="PTHR48111:SF73">
    <property type="entry name" value="ALKALINE PHOSPHATASE SYNTHESIS TRANSCRIPTIONAL REGULATORY PROTEIN PHOP"/>
    <property type="match status" value="1"/>
</dbReference>
<dbReference type="SMART" id="SM00862">
    <property type="entry name" value="Trans_reg_C"/>
    <property type="match status" value="1"/>
</dbReference>
<sequence>MSKETVKILSVEDSEDIAFGIKEYLSKRNFELTLAGSIAQAKKRLNEDFDLIILDINLPDGDGRNFLKYIKTETDTPVIFLTVKNDEKNIVEGLDLGAEDYITKPFKLSILHSRINAVLRRTRHSSNEIIVLGEYKLDKNQKRLFKNEKEIELSLQEFNLMLLFMENANQTLTRPRLLELIWDSKDNFVNDNTLTATVRRLRQKLDEPLLKTIHGIGYRFEL</sequence>
<dbReference type="GO" id="GO:0000156">
    <property type="term" value="F:phosphorelay response regulator activity"/>
    <property type="evidence" value="ECO:0007669"/>
    <property type="project" value="TreeGrafter"/>
</dbReference>
<feature type="domain" description="OmpR/PhoB-type" evidence="5">
    <location>
        <begin position="127"/>
        <end position="222"/>
    </location>
</feature>